<dbReference type="Proteomes" id="UP000305929">
    <property type="component" value="Unassembled WGS sequence"/>
</dbReference>
<dbReference type="RefSeq" id="WP_137307339.1">
    <property type="nucleotide sequence ID" value="NZ_SZNQ01000001.1"/>
</dbReference>
<protein>
    <submittedName>
        <fullName evidence="2">Uncharacterized protein</fullName>
    </submittedName>
</protein>
<name>A0A4U5WHB5_STRLS</name>
<evidence type="ECO:0000313" key="3">
    <source>
        <dbReference type="Proteomes" id="UP000305929"/>
    </source>
</evidence>
<dbReference type="OrthoDB" id="3390832at2"/>
<feature type="compositionally biased region" description="Basic and acidic residues" evidence="1">
    <location>
        <begin position="208"/>
        <end position="220"/>
    </location>
</feature>
<sequence>MPPHSRLPTVIDAANALSAGLRNPLLLVGLHRDIDGLIGKDGKPLGRSTKQYALRWGIFTMSYAAVEAFFNDVLALEPSRTRHLPLNPDKIRHVGQQHAVRLFTNDWGVRTRILGNAPGNRSRWKAYVGTQEVQSYLADMKNLRDILSHGGDPYAVSNRSGALWPLKSGGHSMRLMGAEGFIQACCDLASQTVLAYGGDSADLPEWPEPERSGLSAERRPPLPLLH</sequence>
<dbReference type="EMBL" id="SZNQ01000001">
    <property type="protein sequence ID" value="TKT01304.1"/>
    <property type="molecule type" value="Genomic_DNA"/>
</dbReference>
<accession>A0A4U5WHB5</accession>
<evidence type="ECO:0000256" key="1">
    <source>
        <dbReference type="SAM" id="MobiDB-lite"/>
    </source>
</evidence>
<comment type="caution">
    <text evidence="2">The sequence shown here is derived from an EMBL/GenBank/DDBJ whole genome shotgun (WGS) entry which is preliminary data.</text>
</comment>
<proteinExistence type="predicted"/>
<organism evidence="2 3">
    <name type="scientific">Streptomyces lasalocidi</name>
    <name type="common">Streptomyces lasaliensis</name>
    <dbReference type="NCBI Taxonomy" id="324833"/>
    <lineage>
        <taxon>Bacteria</taxon>
        <taxon>Bacillati</taxon>
        <taxon>Actinomycetota</taxon>
        <taxon>Actinomycetes</taxon>
        <taxon>Kitasatosporales</taxon>
        <taxon>Streptomycetaceae</taxon>
        <taxon>Streptomyces</taxon>
    </lineage>
</organism>
<evidence type="ECO:0000313" key="2">
    <source>
        <dbReference type="EMBL" id="TKT01304.1"/>
    </source>
</evidence>
<gene>
    <name evidence="2" type="ORF">E4U91_15045</name>
</gene>
<feature type="region of interest" description="Disordered" evidence="1">
    <location>
        <begin position="201"/>
        <end position="226"/>
    </location>
</feature>
<reference evidence="2 3" key="1">
    <citation type="submission" date="2019-04" db="EMBL/GenBank/DDBJ databases">
        <title>Streptomyces lasaliensis sp. nov., an Actinomycete isolated from soil which produces the polyether antibiotic lasalocid.</title>
        <authorList>
            <person name="Erwin G."/>
            <person name="Haber C."/>
        </authorList>
    </citation>
    <scope>NUCLEOTIDE SEQUENCE [LARGE SCALE GENOMIC DNA]</scope>
    <source>
        <strain evidence="2 3">X-537</strain>
    </source>
</reference>
<dbReference type="AlphaFoldDB" id="A0A4U5WHB5"/>
<keyword evidence="3" id="KW-1185">Reference proteome</keyword>